<evidence type="ECO:0000256" key="1">
    <source>
        <dbReference type="SAM" id="Phobius"/>
    </source>
</evidence>
<reference evidence="2 3" key="1">
    <citation type="journal article" date="2015" name="Genome Announc.">
        <title>Expanding the biotechnology potential of lactobacilli through comparative genomics of 213 strains and associated genera.</title>
        <authorList>
            <person name="Sun Z."/>
            <person name="Harris H.M."/>
            <person name="McCann A."/>
            <person name="Guo C."/>
            <person name="Argimon S."/>
            <person name="Zhang W."/>
            <person name="Yang X."/>
            <person name="Jeffery I.B."/>
            <person name="Cooney J.C."/>
            <person name="Kagawa T.F."/>
            <person name="Liu W."/>
            <person name="Song Y."/>
            <person name="Salvetti E."/>
            <person name="Wrobel A."/>
            <person name="Rasinkangas P."/>
            <person name="Parkhill J."/>
            <person name="Rea M.C."/>
            <person name="O'Sullivan O."/>
            <person name="Ritari J."/>
            <person name="Douillard F.P."/>
            <person name="Paul Ross R."/>
            <person name="Yang R."/>
            <person name="Briner A.E."/>
            <person name="Felis G.E."/>
            <person name="de Vos W.M."/>
            <person name="Barrangou R."/>
            <person name="Klaenhammer T.R."/>
            <person name="Caufield P.W."/>
            <person name="Cui Y."/>
            <person name="Zhang H."/>
            <person name="O'Toole P.W."/>
        </authorList>
    </citation>
    <scope>NUCLEOTIDE SEQUENCE [LARGE SCALE GENOMIC DNA]</scope>
    <source>
        <strain evidence="2 3">DSM 20505</strain>
    </source>
</reference>
<feature type="transmembrane region" description="Helical" evidence="1">
    <location>
        <begin position="108"/>
        <end position="129"/>
    </location>
</feature>
<evidence type="ECO:0000313" key="2">
    <source>
        <dbReference type="EMBL" id="KRM54294.1"/>
    </source>
</evidence>
<feature type="transmembrane region" description="Helical" evidence="1">
    <location>
        <begin position="219"/>
        <end position="236"/>
    </location>
</feature>
<protein>
    <submittedName>
        <fullName evidence="2">Uncharacterized protein</fullName>
    </submittedName>
</protein>
<evidence type="ECO:0000313" key="3">
    <source>
        <dbReference type="Proteomes" id="UP000051679"/>
    </source>
</evidence>
<feature type="transmembrane region" description="Helical" evidence="1">
    <location>
        <begin position="473"/>
        <end position="495"/>
    </location>
</feature>
<feature type="transmembrane region" description="Helical" evidence="1">
    <location>
        <begin position="174"/>
        <end position="207"/>
    </location>
</feature>
<keyword evidence="1" id="KW-0472">Membrane</keyword>
<feature type="transmembrane region" description="Helical" evidence="1">
    <location>
        <begin position="256"/>
        <end position="274"/>
    </location>
</feature>
<proteinExistence type="predicted"/>
<dbReference type="STRING" id="1291052.FC18_GL000513"/>
<comment type="caution">
    <text evidence="2">The sequence shown here is derived from an EMBL/GenBank/DDBJ whole genome shotgun (WGS) entry which is preliminary data.</text>
</comment>
<feature type="transmembrane region" description="Helical" evidence="1">
    <location>
        <begin position="401"/>
        <end position="419"/>
    </location>
</feature>
<dbReference type="Proteomes" id="UP000051679">
    <property type="component" value="Unassembled WGS sequence"/>
</dbReference>
<organism evidence="2 3">
    <name type="scientific">Lacticaseibacillus sharpeae JCM 1186 = DSM 20505</name>
    <dbReference type="NCBI Taxonomy" id="1291052"/>
    <lineage>
        <taxon>Bacteria</taxon>
        <taxon>Bacillati</taxon>
        <taxon>Bacillota</taxon>
        <taxon>Bacilli</taxon>
        <taxon>Lactobacillales</taxon>
        <taxon>Lactobacillaceae</taxon>
        <taxon>Lacticaseibacillus</taxon>
    </lineage>
</organism>
<dbReference type="AlphaFoldDB" id="A0A0R1ZRJ6"/>
<dbReference type="PATRIC" id="fig|1291052.5.peg.524"/>
<sequence>MKMLKPMQNQTPSDYESSGEAMPQVMAVLDRFQGVITRLGIDYAQYRLIVGVKLKLANREHVGLGATVNTNKPAQHPLRTSFLLYLVIGVLFAVYLVSGPVFYMLSAYFGILFVMTFLSMLTSFSGMMLDPHDHPIFTVRGVSNRTLNAARLTVVGMYLLLTVAALGLPGLVPIFIRFGILAFLGQLVAVLLLALFSFTLALFLYLVVLRYFDGERLKNILNIVQIAMMIGIYVGSQILPRVSTNMLLTSDVTPRFIWYYILVVPMWFAGLPLLAMGKVTLLSVLMSVMAVLVTVVLTGVYAKNAGNFEQYLEKLNNSNGTRHKQGWYFRLTQKLFARSQAERTYFDFGWSIIREEREFKLRVYPQLAYGMIIPIILLFSFVSIGDALGNSLELIRKFAPYMLLGLFMGIPFGLWSLNFSAQPLAMRLFQRVPLQQHGLLLRGIINAMFARICLPLMLFLLVIFSAVGGVKGFLTSVAMIVLMYALTITFGRMMFGADLPFSQEFSPTNKGGTAKIQWLQMGIMLGVMVIAVAGGFLNSLIYAGAWAVIGVVLIVIMGSGYKNGVHFDVRRV</sequence>
<feature type="transmembrane region" description="Helical" evidence="1">
    <location>
        <begin position="149"/>
        <end position="168"/>
    </location>
</feature>
<dbReference type="EMBL" id="AYYO01000056">
    <property type="protein sequence ID" value="KRM54294.1"/>
    <property type="molecule type" value="Genomic_DNA"/>
</dbReference>
<feature type="transmembrane region" description="Helical" evidence="1">
    <location>
        <begin position="515"/>
        <end position="533"/>
    </location>
</feature>
<feature type="transmembrane region" description="Helical" evidence="1">
    <location>
        <begin position="540"/>
        <end position="561"/>
    </location>
</feature>
<keyword evidence="3" id="KW-1185">Reference proteome</keyword>
<feature type="transmembrane region" description="Helical" evidence="1">
    <location>
        <begin position="439"/>
        <end position="466"/>
    </location>
</feature>
<keyword evidence="1" id="KW-0812">Transmembrane</keyword>
<accession>A0A0R1ZRJ6</accession>
<feature type="transmembrane region" description="Helical" evidence="1">
    <location>
        <begin position="367"/>
        <end position="389"/>
    </location>
</feature>
<feature type="transmembrane region" description="Helical" evidence="1">
    <location>
        <begin position="82"/>
        <end position="102"/>
    </location>
</feature>
<gene>
    <name evidence="2" type="ORF">FC18_GL000513</name>
</gene>
<name>A0A0R1ZRJ6_9LACO</name>
<keyword evidence="1" id="KW-1133">Transmembrane helix</keyword>
<feature type="transmembrane region" description="Helical" evidence="1">
    <location>
        <begin position="281"/>
        <end position="302"/>
    </location>
</feature>